<evidence type="ECO:0000313" key="1">
    <source>
        <dbReference type="EMBL" id="KAF8446155.1"/>
    </source>
</evidence>
<dbReference type="EMBL" id="WHUW01000005">
    <property type="protein sequence ID" value="KAF8446155.1"/>
    <property type="molecule type" value="Genomic_DNA"/>
</dbReference>
<accession>A0AAD4C2N5</accession>
<name>A0AAD4C2N5_BOLED</name>
<sequence>MRVISNQFYDITYDRAIRTTFYRNARLPRPPGPFPSQAVQFLDHTLVQSERLAHSWTTQPMEDISSVAIRSDVLPLLDFYAIVYGKWFIGCERHHTVKVVAYDLEFDAGSHPYQLLWEDDLPYRLCDACPVVSSSGLLIHVLFTADCVS</sequence>
<gene>
    <name evidence="1" type="ORF">L210DRAFT_2960471</name>
</gene>
<organism evidence="1 2">
    <name type="scientific">Boletus edulis BED1</name>
    <dbReference type="NCBI Taxonomy" id="1328754"/>
    <lineage>
        <taxon>Eukaryota</taxon>
        <taxon>Fungi</taxon>
        <taxon>Dikarya</taxon>
        <taxon>Basidiomycota</taxon>
        <taxon>Agaricomycotina</taxon>
        <taxon>Agaricomycetes</taxon>
        <taxon>Agaricomycetidae</taxon>
        <taxon>Boletales</taxon>
        <taxon>Boletineae</taxon>
        <taxon>Boletaceae</taxon>
        <taxon>Boletoideae</taxon>
        <taxon>Boletus</taxon>
    </lineage>
</organism>
<dbReference type="Proteomes" id="UP001194468">
    <property type="component" value="Unassembled WGS sequence"/>
</dbReference>
<dbReference type="AlphaFoldDB" id="A0AAD4C2N5"/>
<comment type="caution">
    <text evidence="1">The sequence shown here is derived from an EMBL/GenBank/DDBJ whole genome shotgun (WGS) entry which is preliminary data.</text>
</comment>
<reference evidence="1" key="2">
    <citation type="journal article" date="2020" name="Nat. Commun.">
        <title>Large-scale genome sequencing of mycorrhizal fungi provides insights into the early evolution of symbiotic traits.</title>
        <authorList>
            <person name="Miyauchi S."/>
            <person name="Kiss E."/>
            <person name="Kuo A."/>
            <person name="Drula E."/>
            <person name="Kohler A."/>
            <person name="Sanchez-Garcia M."/>
            <person name="Morin E."/>
            <person name="Andreopoulos B."/>
            <person name="Barry K.W."/>
            <person name="Bonito G."/>
            <person name="Buee M."/>
            <person name="Carver A."/>
            <person name="Chen C."/>
            <person name="Cichocki N."/>
            <person name="Clum A."/>
            <person name="Culley D."/>
            <person name="Crous P.W."/>
            <person name="Fauchery L."/>
            <person name="Girlanda M."/>
            <person name="Hayes R.D."/>
            <person name="Keri Z."/>
            <person name="LaButti K."/>
            <person name="Lipzen A."/>
            <person name="Lombard V."/>
            <person name="Magnuson J."/>
            <person name="Maillard F."/>
            <person name="Murat C."/>
            <person name="Nolan M."/>
            <person name="Ohm R.A."/>
            <person name="Pangilinan J."/>
            <person name="Pereira M.F."/>
            <person name="Perotto S."/>
            <person name="Peter M."/>
            <person name="Pfister S."/>
            <person name="Riley R."/>
            <person name="Sitrit Y."/>
            <person name="Stielow J.B."/>
            <person name="Szollosi G."/>
            <person name="Zifcakova L."/>
            <person name="Stursova M."/>
            <person name="Spatafora J.W."/>
            <person name="Tedersoo L."/>
            <person name="Vaario L.M."/>
            <person name="Yamada A."/>
            <person name="Yan M."/>
            <person name="Wang P."/>
            <person name="Xu J."/>
            <person name="Bruns T."/>
            <person name="Baldrian P."/>
            <person name="Vilgalys R."/>
            <person name="Dunand C."/>
            <person name="Henrissat B."/>
            <person name="Grigoriev I.V."/>
            <person name="Hibbett D."/>
            <person name="Nagy L.G."/>
            <person name="Martin F.M."/>
        </authorList>
    </citation>
    <scope>NUCLEOTIDE SEQUENCE</scope>
    <source>
        <strain evidence="1">BED1</strain>
    </source>
</reference>
<reference evidence="1" key="1">
    <citation type="submission" date="2019-10" db="EMBL/GenBank/DDBJ databases">
        <authorList>
            <consortium name="DOE Joint Genome Institute"/>
            <person name="Kuo A."/>
            <person name="Miyauchi S."/>
            <person name="Kiss E."/>
            <person name="Drula E."/>
            <person name="Kohler A."/>
            <person name="Sanchez-Garcia M."/>
            <person name="Andreopoulos B."/>
            <person name="Barry K.W."/>
            <person name="Bonito G."/>
            <person name="Buee M."/>
            <person name="Carver A."/>
            <person name="Chen C."/>
            <person name="Cichocki N."/>
            <person name="Clum A."/>
            <person name="Culley D."/>
            <person name="Crous P.W."/>
            <person name="Fauchery L."/>
            <person name="Girlanda M."/>
            <person name="Hayes R."/>
            <person name="Keri Z."/>
            <person name="LaButti K."/>
            <person name="Lipzen A."/>
            <person name="Lombard V."/>
            <person name="Magnuson J."/>
            <person name="Maillard F."/>
            <person name="Morin E."/>
            <person name="Murat C."/>
            <person name="Nolan M."/>
            <person name="Ohm R."/>
            <person name="Pangilinan J."/>
            <person name="Pereira M."/>
            <person name="Perotto S."/>
            <person name="Peter M."/>
            <person name="Riley R."/>
            <person name="Sitrit Y."/>
            <person name="Stielow B."/>
            <person name="Szollosi G."/>
            <person name="Zifcakova L."/>
            <person name="Stursova M."/>
            <person name="Spatafora J.W."/>
            <person name="Tedersoo L."/>
            <person name="Vaario L.-M."/>
            <person name="Yamada A."/>
            <person name="Yan M."/>
            <person name="Wang P."/>
            <person name="Xu J."/>
            <person name="Bruns T."/>
            <person name="Baldrian P."/>
            <person name="Vilgalys R."/>
            <person name="Henrissat B."/>
            <person name="Grigoriev I.V."/>
            <person name="Hibbett D."/>
            <person name="Nagy L.G."/>
            <person name="Martin F.M."/>
        </authorList>
    </citation>
    <scope>NUCLEOTIDE SEQUENCE</scope>
    <source>
        <strain evidence="1">BED1</strain>
    </source>
</reference>
<proteinExistence type="predicted"/>
<evidence type="ECO:0000313" key="2">
    <source>
        <dbReference type="Proteomes" id="UP001194468"/>
    </source>
</evidence>
<keyword evidence="2" id="KW-1185">Reference proteome</keyword>
<protein>
    <submittedName>
        <fullName evidence="1">Uncharacterized protein</fullName>
    </submittedName>
</protein>